<dbReference type="InterPro" id="IPR014001">
    <property type="entry name" value="Helicase_ATP-bd"/>
</dbReference>
<dbReference type="GO" id="GO:0001671">
    <property type="term" value="F:ATPase activator activity"/>
    <property type="evidence" value="ECO:0007669"/>
    <property type="project" value="InterPro"/>
</dbReference>
<comment type="similarity">
    <text evidence="8">Belongs to the DExH box helicase family.</text>
</comment>
<feature type="compositionally biased region" description="Low complexity" evidence="9">
    <location>
        <begin position="1438"/>
        <end position="1452"/>
    </location>
</feature>
<keyword evidence="5" id="KW-0067">ATP-binding</keyword>
<dbReference type="GO" id="GO:0044571">
    <property type="term" value="P:[2Fe-2S] cluster assembly"/>
    <property type="evidence" value="ECO:0007669"/>
    <property type="project" value="InterPro"/>
</dbReference>
<evidence type="ECO:0008006" key="14">
    <source>
        <dbReference type="Google" id="ProtNLM"/>
    </source>
</evidence>
<dbReference type="Gene3D" id="3.40.50.300">
    <property type="entry name" value="P-loop containing nucleotide triphosphate hydrolases"/>
    <property type="match status" value="2"/>
</dbReference>
<dbReference type="InterPro" id="IPR011545">
    <property type="entry name" value="DEAD/DEAH_box_helicase_dom"/>
</dbReference>
<dbReference type="GO" id="GO:0003723">
    <property type="term" value="F:RNA binding"/>
    <property type="evidence" value="ECO:0007669"/>
    <property type="project" value="UniProtKB-KW"/>
</dbReference>
<dbReference type="InterPro" id="IPR004640">
    <property type="entry name" value="HscB"/>
</dbReference>
<dbReference type="NCBIfam" id="TIGR00714">
    <property type="entry name" value="hscB"/>
    <property type="match status" value="1"/>
</dbReference>
<dbReference type="SUPFAM" id="SSF46565">
    <property type="entry name" value="Chaperone J-domain"/>
    <property type="match status" value="1"/>
</dbReference>
<dbReference type="Proteomes" id="UP000518752">
    <property type="component" value="Unassembled WGS sequence"/>
</dbReference>
<dbReference type="Gene3D" id="1.20.1280.20">
    <property type="entry name" value="HscB, C-terminal domain"/>
    <property type="match status" value="1"/>
</dbReference>
<dbReference type="GO" id="GO:0004386">
    <property type="term" value="F:helicase activity"/>
    <property type="evidence" value="ECO:0007669"/>
    <property type="project" value="UniProtKB-KW"/>
</dbReference>
<dbReference type="Gene3D" id="1.10.287.110">
    <property type="entry name" value="DnaJ domain"/>
    <property type="match status" value="1"/>
</dbReference>
<dbReference type="PANTHER" id="PTHR18934">
    <property type="entry name" value="ATP-DEPENDENT RNA HELICASE"/>
    <property type="match status" value="1"/>
</dbReference>
<proteinExistence type="inferred from homology"/>
<evidence type="ECO:0000256" key="5">
    <source>
        <dbReference type="ARBA" id="ARBA00022840"/>
    </source>
</evidence>
<accession>A0A8H5HVD5</accession>
<dbReference type="Pfam" id="PF00271">
    <property type="entry name" value="Helicase_C"/>
    <property type="match status" value="1"/>
</dbReference>
<dbReference type="CDD" id="cd18791">
    <property type="entry name" value="SF2_C_RHA"/>
    <property type="match status" value="1"/>
</dbReference>
<dbReference type="Pfam" id="PF21010">
    <property type="entry name" value="HA2_C"/>
    <property type="match status" value="1"/>
</dbReference>
<dbReference type="InterPro" id="IPR001650">
    <property type="entry name" value="Helicase_C-like"/>
</dbReference>
<dbReference type="GO" id="GO:0051259">
    <property type="term" value="P:protein complex oligomerization"/>
    <property type="evidence" value="ECO:0007669"/>
    <property type="project" value="InterPro"/>
</dbReference>
<evidence type="ECO:0000259" key="10">
    <source>
        <dbReference type="PROSITE" id="PS51192"/>
    </source>
</evidence>
<dbReference type="SMART" id="SM00847">
    <property type="entry name" value="HA2"/>
    <property type="match status" value="1"/>
</dbReference>
<protein>
    <recommendedName>
        <fullName evidence="14">P-loop containing nucleoside triphosphate hydrolase protein</fullName>
    </recommendedName>
</protein>
<dbReference type="PROSITE" id="PS51192">
    <property type="entry name" value="HELICASE_ATP_BIND_1"/>
    <property type="match status" value="1"/>
</dbReference>
<dbReference type="Pfam" id="PF00270">
    <property type="entry name" value="DEAD"/>
    <property type="match status" value="1"/>
</dbReference>
<dbReference type="SUPFAM" id="SSF52540">
    <property type="entry name" value="P-loop containing nucleoside triphosphate hydrolases"/>
    <property type="match status" value="1"/>
</dbReference>
<evidence type="ECO:0000313" key="12">
    <source>
        <dbReference type="EMBL" id="KAF5390271.1"/>
    </source>
</evidence>
<feature type="region of interest" description="Disordered" evidence="9">
    <location>
        <begin position="1431"/>
        <end position="1452"/>
    </location>
</feature>
<name>A0A8H5HVD5_9AGAR</name>
<dbReference type="FunFam" id="1.20.120.1080:FF:000002">
    <property type="entry name" value="Putative ATP-dependent RNA helicase DHX36"/>
    <property type="match status" value="1"/>
</dbReference>
<feature type="domain" description="Helicase ATP-binding" evidence="10">
    <location>
        <begin position="566"/>
        <end position="743"/>
    </location>
</feature>
<dbReference type="Gene3D" id="1.20.120.1080">
    <property type="match status" value="1"/>
</dbReference>
<dbReference type="InterPro" id="IPR007502">
    <property type="entry name" value="Helicase-assoc_dom"/>
</dbReference>
<evidence type="ECO:0000259" key="11">
    <source>
        <dbReference type="PROSITE" id="PS51194"/>
    </source>
</evidence>
<dbReference type="InterPro" id="IPR027417">
    <property type="entry name" value="P-loop_NTPase"/>
</dbReference>
<dbReference type="InterPro" id="IPR036386">
    <property type="entry name" value="HscB_C_sf"/>
</dbReference>
<dbReference type="PROSITE" id="PS51194">
    <property type="entry name" value="HELICASE_CTER"/>
    <property type="match status" value="1"/>
</dbReference>
<keyword evidence="6" id="KW-0694">RNA-binding</keyword>
<comment type="caution">
    <text evidence="12">The sequence shown here is derived from an EMBL/GenBank/DDBJ whole genome shotgun (WGS) entry which is preliminary data.</text>
</comment>
<dbReference type="InterPro" id="IPR009073">
    <property type="entry name" value="HscB_oligo_C"/>
</dbReference>
<keyword evidence="7" id="KW-0143">Chaperone</keyword>
<dbReference type="Pfam" id="PF07743">
    <property type="entry name" value="HSCB_C"/>
    <property type="match status" value="1"/>
</dbReference>
<keyword evidence="4" id="KW-0347">Helicase</keyword>
<dbReference type="GO" id="GO:0005524">
    <property type="term" value="F:ATP binding"/>
    <property type="evidence" value="ECO:0007669"/>
    <property type="project" value="UniProtKB-KW"/>
</dbReference>
<dbReference type="FunFam" id="3.40.50.300:FF:000526">
    <property type="entry name" value="DExH-box ATP-dependent RNA helicase DExH3"/>
    <property type="match status" value="1"/>
</dbReference>
<dbReference type="GO" id="GO:0016787">
    <property type="term" value="F:hydrolase activity"/>
    <property type="evidence" value="ECO:0007669"/>
    <property type="project" value="UniProtKB-KW"/>
</dbReference>
<organism evidence="12 13">
    <name type="scientific">Collybiopsis confluens</name>
    <dbReference type="NCBI Taxonomy" id="2823264"/>
    <lineage>
        <taxon>Eukaryota</taxon>
        <taxon>Fungi</taxon>
        <taxon>Dikarya</taxon>
        <taxon>Basidiomycota</taxon>
        <taxon>Agaricomycotina</taxon>
        <taxon>Agaricomycetes</taxon>
        <taxon>Agaricomycetidae</taxon>
        <taxon>Agaricales</taxon>
        <taxon>Marasmiineae</taxon>
        <taxon>Omphalotaceae</taxon>
        <taxon>Collybiopsis</taxon>
    </lineage>
</organism>
<dbReference type="InterPro" id="IPR036869">
    <property type="entry name" value="J_dom_sf"/>
</dbReference>
<gene>
    <name evidence="12" type="ORF">D9757_002934</name>
</gene>
<comment type="similarity">
    <text evidence="1">Belongs to the HscB family.</text>
</comment>
<dbReference type="OrthoDB" id="28053at2759"/>
<evidence type="ECO:0000313" key="13">
    <source>
        <dbReference type="Proteomes" id="UP000518752"/>
    </source>
</evidence>
<dbReference type="SMART" id="SM00490">
    <property type="entry name" value="HELICc"/>
    <property type="match status" value="1"/>
</dbReference>
<evidence type="ECO:0000256" key="8">
    <source>
        <dbReference type="ARBA" id="ARBA00060772"/>
    </source>
</evidence>
<sequence>MSLFKLVRAFSTHRLTRACPSCSHALPTAIPACGSCSNIWNIPPDTPYHDIFSLPEHSNLFIVDTALLKQRFRQIQATCHPDTWASKGQDKQDAAQALSSAVNRAYQTLLQPMARIEYILSLNGHPMEETDKLEDNEFLMNIMTAREEIETAETPEEAEVILRENQAMIDDTLSEIEALVEARKWDQAKEAGIRLKYLEGTARTFRAYTAAVSNRSTLVSPAFAMPSSGQKSKNKPIIISNLAKRDAKFVDVVRDRSTVQQAYAAVIPAIKPVHLADPFSLPNSVSILHSDQPLTYRTYRIRTRNKDLFRSEAILPLDPPIVAVGDGEREADSRKTAALALTCELQQRNMLYTKPNNEKDKSNDSTVTLSDDSVAHYEQARSFMDYYCSRFRFSPPQIDFVESRGKAITSWEAVMTVESRKIGMGVAVSKKACLQRCYLDVLQYLERCDPELWKDFLSRASKGELSQQRVTMYLSYSLQERVRDLVVDLRCSDLYKNRPALAAGTISDGPNAGFRRRYLASNAHTLELKSNDLLDRHRTYTENSLMEKMRLSRQALPIYTRSDQILAAIEANDVTILMAATGSGKTTQVPQLLLESFVSKGEGAKCNILCTQPRRLAALSVAHRVANERGEQIGKSVGYVVRFEAKPPEPHGSITFCTIGVFLKMLQSALSGENAQLDSVTHVVVDEVHERDVDTDLLLVVLKRVLDDRKLRNFPLKVVLMSATIDPTLFQNYFPDNSNLPAPIVEVPGRTFPVKRHHLEDFFHTVTAGPSSWVLNDDNVIKYAIRELGMSNLPPHVMTHKFDVDRILAESEHEIEVPYPLIAATIAYVLHNSESGHVLTFLPGWEDITAVQKILLNPRGPLPINFNSENYSIHLLHSSVPLAEQQQIFDPPKKGVRRIILSTNIAETSVTIPDVVYVVDSARLKEQRYDPEKHVSSLVSAWVGSSNMNQRAGRAGRHRPGHYYGVLGQKHASSLQPYQTVEMHRVDLSNVVMHIKALDFPGMSVEEVLAATIEPPQSDRVSAAMRTLRMVGALDEHKNLTSLGRVLLQIPIDVQFGRLILLGSFFRCLDQALTLAAILSNRDPFLSPMHMKDEAAAAKMRWCPPNIKSDSLTALRAYNAWDVLQQNRQFDSASRFCVENFLSKPTLLLIHKLKGHLLQSLYPAGVIDISAGGSIGGSSSKYEVPPELNQNGDNMILLAALIAVSSQPKFAVRASDKIWRTQTDKTTMIHPSSVNHPKHSESTHEFTRHIVAFGEKRQNVGAGSGSSVFLVNTTRLEPLIYALFGAHRIQKEDQGLLLDNWISLLGNLDTLDDLYDLRSYLDGCMMRVFEGIVMGRRKNRNLTVLPREEELSESGDDMMDEDRDYSLSKIEVKELDLLSRDVVNILTQYSSERGIESVPATRHGTPRGTPASTRPSTPKFNFPGLGYTTPFTPHFHSRASTPTRPSRSGMNF</sequence>
<evidence type="ECO:0000256" key="1">
    <source>
        <dbReference type="ARBA" id="ARBA00010476"/>
    </source>
</evidence>
<evidence type="ECO:0000256" key="3">
    <source>
        <dbReference type="ARBA" id="ARBA00022801"/>
    </source>
</evidence>
<evidence type="ECO:0000256" key="6">
    <source>
        <dbReference type="ARBA" id="ARBA00022884"/>
    </source>
</evidence>
<dbReference type="SMART" id="SM00487">
    <property type="entry name" value="DEXDc"/>
    <property type="match status" value="1"/>
</dbReference>
<evidence type="ECO:0000256" key="7">
    <source>
        <dbReference type="ARBA" id="ARBA00023186"/>
    </source>
</evidence>
<dbReference type="GO" id="GO:0051087">
    <property type="term" value="F:protein-folding chaperone binding"/>
    <property type="evidence" value="ECO:0007669"/>
    <property type="project" value="InterPro"/>
</dbReference>
<evidence type="ECO:0000256" key="9">
    <source>
        <dbReference type="SAM" id="MobiDB-lite"/>
    </source>
</evidence>
<dbReference type="PANTHER" id="PTHR18934:SF203">
    <property type="entry name" value="ATP-DEPENDENT RNA HELICASE A"/>
    <property type="match status" value="1"/>
</dbReference>
<feature type="domain" description="Helicase C-terminal" evidence="11">
    <location>
        <begin position="803"/>
        <end position="999"/>
    </location>
</feature>
<dbReference type="EMBL" id="JAACJN010000016">
    <property type="protein sequence ID" value="KAF5390271.1"/>
    <property type="molecule type" value="Genomic_DNA"/>
</dbReference>
<keyword evidence="3" id="KW-0378">Hydrolase</keyword>
<dbReference type="SUPFAM" id="SSF47144">
    <property type="entry name" value="HSC20 (HSCB), C-terminal oligomerisation domain"/>
    <property type="match status" value="1"/>
</dbReference>
<evidence type="ECO:0000256" key="4">
    <source>
        <dbReference type="ARBA" id="ARBA00022806"/>
    </source>
</evidence>
<keyword evidence="13" id="KW-1185">Reference proteome</keyword>
<evidence type="ECO:0000256" key="2">
    <source>
        <dbReference type="ARBA" id="ARBA00022741"/>
    </source>
</evidence>
<keyword evidence="2" id="KW-0547">Nucleotide-binding</keyword>
<reference evidence="12 13" key="1">
    <citation type="journal article" date="2020" name="ISME J.">
        <title>Uncovering the hidden diversity of litter-decomposition mechanisms in mushroom-forming fungi.</title>
        <authorList>
            <person name="Floudas D."/>
            <person name="Bentzer J."/>
            <person name="Ahren D."/>
            <person name="Johansson T."/>
            <person name="Persson P."/>
            <person name="Tunlid A."/>
        </authorList>
    </citation>
    <scope>NUCLEOTIDE SEQUENCE [LARGE SCALE GENOMIC DNA]</scope>
    <source>
        <strain evidence="12 13">CBS 406.79</strain>
    </source>
</reference>
<feature type="region of interest" description="Disordered" evidence="9">
    <location>
        <begin position="1396"/>
        <end position="1418"/>
    </location>
</feature>